<keyword evidence="3" id="KW-1185">Reference proteome</keyword>
<accession>A0AAW1LV24</accession>
<evidence type="ECO:0000313" key="3">
    <source>
        <dbReference type="Proteomes" id="UP001458880"/>
    </source>
</evidence>
<dbReference type="AlphaFoldDB" id="A0AAW1LV24"/>
<evidence type="ECO:0000313" key="2">
    <source>
        <dbReference type="EMBL" id="KAK9739035.1"/>
    </source>
</evidence>
<dbReference type="InterPro" id="IPR006578">
    <property type="entry name" value="MADF-dom"/>
</dbReference>
<name>A0AAW1LV24_POPJA</name>
<gene>
    <name evidence="2" type="ORF">QE152_g9328</name>
</gene>
<dbReference type="EMBL" id="JASPKY010000079">
    <property type="protein sequence ID" value="KAK9739035.1"/>
    <property type="molecule type" value="Genomic_DNA"/>
</dbReference>
<protein>
    <submittedName>
        <fullName evidence="2">Alcohol dehydrogenase transcription factor Myb/SANT-like</fullName>
    </submittedName>
</protein>
<comment type="caution">
    <text evidence="2">The sequence shown here is derived from an EMBL/GenBank/DDBJ whole genome shotgun (WGS) entry which is preliminary data.</text>
</comment>
<reference evidence="2 3" key="1">
    <citation type="journal article" date="2024" name="BMC Genomics">
        <title>De novo assembly and annotation of Popillia japonica's genome with initial clues to its potential as an invasive pest.</title>
        <authorList>
            <person name="Cucini C."/>
            <person name="Boschi S."/>
            <person name="Funari R."/>
            <person name="Cardaioli E."/>
            <person name="Iannotti N."/>
            <person name="Marturano G."/>
            <person name="Paoli F."/>
            <person name="Bruttini M."/>
            <person name="Carapelli A."/>
            <person name="Frati F."/>
            <person name="Nardi F."/>
        </authorList>
    </citation>
    <scope>NUCLEOTIDE SEQUENCE [LARGE SCALE GENOMIC DNA]</scope>
    <source>
        <strain evidence="2">DMR45628</strain>
    </source>
</reference>
<evidence type="ECO:0000259" key="1">
    <source>
        <dbReference type="Pfam" id="PF10545"/>
    </source>
</evidence>
<dbReference type="Pfam" id="PF10545">
    <property type="entry name" value="MADF_DNA_bdg"/>
    <property type="match status" value="1"/>
</dbReference>
<feature type="domain" description="MADF" evidence="1">
    <location>
        <begin position="6"/>
        <end position="47"/>
    </location>
</feature>
<sequence>MNNFELIKAVRARKPLWDKSTWDKVDVVTREELWIEVATRMDVPSFVKSEVRGKNADIQGGIMGTSC</sequence>
<dbReference type="Proteomes" id="UP001458880">
    <property type="component" value="Unassembled WGS sequence"/>
</dbReference>
<organism evidence="2 3">
    <name type="scientific">Popillia japonica</name>
    <name type="common">Japanese beetle</name>
    <dbReference type="NCBI Taxonomy" id="7064"/>
    <lineage>
        <taxon>Eukaryota</taxon>
        <taxon>Metazoa</taxon>
        <taxon>Ecdysozoa</taxon>
        <taxon>Arthropoda</taxon>
        <taxon>Hexapoda</taxon>
        <taxon>Insecta</taxon>
        <taxon>Pterygota</taxon>
        <taxon>Neoptera</taxon>
        <taxon>Endopterygota</taxon>
        <taxon>Coleoptera</taxon>
        <taxon>Polyphaga</taxon>
        <taxon>Scarabaeiformia</taxon>
        <taxon>Scarabaeidae</taxon>
        <taxon>Rutelinae</taxon>
        <taxon>Popillia</taxon>
    </lineage>
</organism>
<proteinExistence type="predicted"/>